<dbReference type="Proteomes" id="UP000780875">
    <property type="component" value="Unassembled WGS sequence"/>
</dbReference>
<keyword evidence="2" id="KW-1185">Reference proteome</keyword>
<comment type="caution">
    <text evidence="1">The sequence shown here is derived from an EMBL/GenBank/DDBJ whole genome shotgun (WGS) entry which is preliminary data.</text>
</comment>
<name>A0ABS7UFD3_9ACTN</name>
<accession>A0ABS7UFD3</accession>
<dbReference type="RefSeq" id="WP_224124066.1">
    <property type="nucleotide sequence ID" value="NZ_JAIQZJ010000009.1"/>
</dbReference>
<reference evidence="1 2" key="1">
    <citation type="submission" date="2021-09" db="EMBL/GenBank/DDBJ databases">
        <title>Whole genome sequence of Nocardioides sp. GBK3QG-3.</title>
        <authorList>
            <person name="Tuo L."/>
        </authorList>
    </citation>
    <scope>NUCLEOTIDE SEQUENCE [LARGE SCALE GENOMIC DNA]</scope>
    <source>
        <strain evidence="1 2">GBK3QG-3</strain>
    </source>
</reference>
<evidence type="ECO:0000313" key="1">
    <source>
        <dbReference type="EMBL" id="MBZ5739705.1"/>
    </source>
</evidence>
<dbReference type="EMBL" id="JAIQZJ010000009">
    <property type="protein sequence ID" value="MBZ5739705.1"/>
    <property type="molecule type" value="Genomic_DNA"/>
</dbReference>
<evidence type="ECO:0008006" key="3">
    <source>
        <dbReference type="Google" id="ProtNLM"/>
    </source>
</evidence>
<gene>
    <name evidence="1" type="ORF">K8U61_16135</name>
</gene>
<evidence type="ECO:0000313" key="2">
    <source>
        <dbReference type="Proteomes" id="UP000780875"/>
    </source>
</evidence>
<organism evidence="1 2">
    <name type="scientific">Nocardioides mangrovi</name>
    <dbReference type="NCBI Taxonomy" id="2874580"/>
    <lineage>
        <taxon>Bacteria</taxon>
        <taxon>Bacillati</taxon>
        <taxon>Actinomycetota</taxon>
        <taxon>Actinomycetes</taxon>
        <taxon>Propionibacteriales</taxon>
        <taxon>Nocardioidaceae</taxon>
        <taxon>Nocardioides</taxon>
    </lineage>
</organism>
<protein>
    <recommendedName>
        <fullName evidence="3">DUF1990 domain-containing protein</fullName>
    </recommendedName>
</protein>
<proteinExistence type="predicted"/>
<sequence length="150" mass="15658">MTPVVTRIEPAGVVLVDGSPADYVDVFTVTGLAHVPRPRDAATRLLAGAMRGGGVFALAVWRGALGLQVAPSRSGTVAGWTVVADDAELLDLVATGGRRMQGRMLFESTASGLTWTTALRFGHPVAAPTWRALGPVHRALVPRLLAELPG</sequence>